<evidence type="ECO:0000313" key="1">
    <source>
        <dbReference type="EMBL" id="KTD76327.1"/>
    </source>
</evidence>
<accession>A0A0W1A4N5</accession>
<protein>
    <submittedName>
        <fullName evidence="1">Uncharacterized protein</fullName>
    </submittedName>
</protein>
<dbReference type="PATRIC" id="fig|66969.6.peg.2232"/>
<evidence type="ECO:0000313" key="2">
    <source>
        <dbReference type="Proteomes" id="UP000054729"/>
    </source>
</evidence>
<sequence>MVKLKIPIVTIFLRLRKAPFREWYVLKSINFSKDAIQAPMYNQDKDKFWRKIINEVSKGEFTEVFKTEKNS</sequence>
<keyword evidence="2" id="KW-1185">Reference proteome</keyword>
<dbReference type="Proteomes" id="UP000054729">
    <property type="component" value="Unassembled WGS sequence"/>
</dbReference>
<comment type="caution">
    <text evidence="1">The sequence shown here is derived from an EMBL/GenBank/DDBJ whole genome shotgun (WGS) entry which is preliminary data.</text>
</comment>
<reference evidence="1 2" key="1">
    <citation type="submission" date="2015-11" db="EMBL/GenBank/DDBJ databases">
        <title>Genomic analysis of 38 Legionella species identifies large and diverse effector repertoires.</title>
        <authorList>
            <person name="Burstein D."/>
            <person name="Amaro F."/>
            <person name="Zusman T."/>
            <person name="Lifshitz Z."/>
            <person name="Cohen O."/>
            <person name="Gilbert J.A."/>
            <person name="Pupko T."/>
            <person name="Shuman H.A."/>
            <person name="Segal G."/>
        </authorList>
    </citation>
    <scope>NUCLEOTIDE SEQUENCE [LARGE SCALE GENOMIC DNA]</scope>
    <source>
        <strain evidence="1 2">ATCC 51914</strain>
    </source>
</reference>
<gene>
    <name evidence="1" type="ORF">Lwal_2049</name>
</gene>
<organism evidence="1 2">
    <name type="scientific">Legionella waltersii</name>
    <dbReference type="NCBI Taxonomy" id="66969"/>
    <lineage>
        <taxon>Bacteria</taxon>
        <taxon>Pseudomonadati</taxon>
        <taxon>Pseudomonadota</taxon>
        <taxon>Gammaproteobacteria</taxon>
        <taxon>Legionellales</taxon>
        <taxon>Legionellaceae</taxon>
        <taxon>Legionella</taxon>
    </lineage>
</organism>
<name>A0A0W1A4N5_9GAMM</name>
<dbReference type="AlphaFoldDB" id="A0A0W1A4N5"/>
<proteinExistence type="predicted"/>
<dbReference type="EMBL" id="LNZB01000051">
    <property type="protein sequence ID" value="KTD76327.1"/>
    <property type="molecule type" value="Genomic_DNA"/>
</dbReference>